<dbReference type="InterPro" id="IPR003509">
    <property type="entry name" value="UPF0102_YraN-like"/>
</dbReference>
<dbReference type="NCBIfam" id="NF009150">
    <property type="entry name" value="PRK12497.1-3"/>
    <property type="match status" value="1"/>
</dbReference>
<dbReference type="AlphaFoldDB" id="A0A432ZD78"/>
<accession>A0A432ZD78</accession>
<evidence type="ECO:0000256" key="2">
    <source>
        <dbReference type="HAMAP-Rule" id="MF_00048"/>
    </source>
</evidence>
<dbReference type="CDD" id="cd20736">
    <property type="entry name" value="PoNe_Nuclease"/>
    <property type="match status" value="1"/>
</dbReference>
<comment type="caution">
    <text evidence="3">The sequence shown here is derived from an EMBL/GenBank/DDBJ whole genome shotgun (WGS) entry which is preliminary data.</text>
</comment>
<dbReference type="EMBL" id="PIQF01000002">
    <property type="protein sequence ID" value="RUO75896.1"/>
    <property type="molecule type" value="Genomic_DNA"/>
</dbReference>
<sequence length="116" mass="13620">MSKKAKGNRAEQHAAQYLQQHGLKIVERNFRIDGGEIDIIARDGHWWVFLEVKYRNNEDFAPALEQITVAQCRRVRFTARCYMLQHGLDEHKLQLRFDVIAITGSNNTVYWLKDAF</sequence>
<comment type="similarity">
    <text evidence="1 2">Belongs to the UPF0102 family.</text>
</comment>
<dbReference type="HAMAP" id="MF_00048">
    <property type="entry name" value="UPF0102"/>
    <property type="match status" value="1"/>
</dbReference>
<dbReference type="Proteomes" id="UP000287908">
    <property type="component" value="Unassembled WGS sequence"/>
</dbReference>
<dbReference type="RefSeq" id="WP_126784622.1">
    <property type="nucleotide sequence ID" value="NZ_PIQF01000002.1"/>
</dbReference>
<evidence type="ECO:0000313" key="4">
    <source>
        <dbReference type="Proteomes" id="UP000287908"/>
    </source>
</evidence>
<dbReference type="PANTHER" id="PTHR34039:SF1">
    <property type="entry name" value="UPF0102 PROTEIN YRAN"/>
    <property type="match status" value="1"/>
</dbReference>
<dbReference type="GO" id="GO:0003676">
    <property type="term" value="F:nucleic acid binding"/>
    <property type="evidence" value="ECO:0007669"/>
    <property type="project" value="InterPro"/>
</dbReference>
<dbReference type="Pfam" id="PF02021">
    <property type="entry name" value="UPF0102"/>
    <property type="match status" value="1"/>
</dbReference>
<dbReference type="NCBIfam" id="TIGR00252">
    <property type="entry name" value="YraN family protein"/>
    <property type="match status" value="1"/>
</dbReference>
<evidence type="ECO:0000313" key="3">
    <source>
        <dbReference type="EMBL" id="RUO75896.1"/>
    </source>
</evidence>
<dbReference type="Gene3D" id="3.40.1350.10">
    <property type="match status" value="1"/>
</dbReference>
<dbReference type="SUPFAM" id="SSF52980">
    <property type="entry name" value="Restriction endonuclease-like"/>
    <property type="match status" value="1"/>
</dbReference>
<protein>
    <recommendedName>
        <fullName evidence="2">UPF0102 protein CWI81_07145</fullName>
    </recommendedName>
</protein>
<keyword evidence="4" id="KW-1185">Reference proteome</keyword>
<dbReference type="OrthoDB" id="9794876at2"/>
<evidence type="ECO:0000256" key="1">
    <source>
        <dbReference type="ARBA" id="ARBA00006738"/>
    </source>
</evidence>
<proteinExistence type="inferred from homology"/>
<dbReference type="PANTHER" id="PTHR34039">
    <property type="entry name" value="UPF0102 PROTEIN YRAN"/>
    <property type="match status" value="1"/>
</dbReference>
<organism evidence="3 4">
    <name type="scientific">Idiomarina seosinensis</name>
    <dbReference type="NCBI Taxonomy" id="281739"/>
    <lineage>
        <taxon>Bacteria</taxon>
        <taxon>Pseudomonadati</taxon>
        <taxon>Pseudomonadota</taxon>
        <taxon>Gammaproteobacteria</taxon>
        <taxon>Alteromonadales</taxon>
        <taxon>Idiomarinaceae</taxon>
        <taxon>Idiomarina</taxon>
    </lineage>
</organism>
<dbReference type="InterPro" id="IPR011335">
    <property type="entry name" value="Restrct_endonuc-II-like"/>
</dbReference>
<gene>
    <name evidence="3" type="ORF">CWI81_07145</name>
</gene>
<name>A0A432ZD78_9GAMM</name>
<dbReference type="InterPro" id="IPR011856">
    <property type="entry name" value="tRNA_endonuc-like_dom_sf"/>
</dbReference>
<reference evidence="3 4" key="1">
    <citation type="journal article" date="2011" name="Front. Microbiol.">
        <title>Genomic signatures of strain selection and enhancement in Bacillus atrophaeus var. globigii, a historical biowarfare simulant.</title>
        <authorList>
            <person name="Gibbons H.S."/>
            <person name="Broomall S.M."/>
            <person name="McNew L.A."/>
            <person name="Daligault H."/>
            <person name="Chapman C."/>
            <person name="Bruce D."/>
            <person name="Karavis M."/>
            <person name="Krepps M."/>
            <person name="McGregor P.A."/>
            <person name="Hong C."/>
            <person name="Park K.H."/>
            <person name="Akmal A."/>
            <person name="Feldman A."/>
            <person name="Lin J.S."/>
            <person name="Chang W.E."/>
            <person name="Higgs B.W."/>
            <person name="Demirev P."/>
            <person name="Lindquist J."/>
            <person name="Liem A."/>
            <person name="Fochler E."/>
            <person name="Read T.D."/>
            <person name="Tapia R."/>
            <person name="Johnson S."/>
            <person name="Bishop-Lilly K.A."/>
            <person name="Detter C."/>
            <person name="Han C."/>
            <person name="Sozhamannan S."/>
            <person name="Rosenzweig C.N."/>
            <person name="Skowronski E.W."/>
        </authorList>
    </citation>
    <scope>NUCLEOTIDE SEQUENCE [LARGE SCALE GENOMIC DNA]</scope>
    <source>
        <strain evidence="3 4">CL-SP19</strain>
    </source>
</reference>